<keyword evidence="1" id="KW-1133">Transmembrane helix</keyword>
<keyword evidence="1" id="KW-0472">Membrane</keyword>
<evidence type="ECO:0008006" key="4">
    <source>
        <dbReference type="Google" id="ProtNLM"/>
    </source>
</evidence>
<dbReference type="RefSeq" id="WP_203806687.1">
    <property type="nucleotide sequence ID" value="NZ_BAAAQE010000003.1"/>
</dbReference>
<evidence type="ECO:0000313" key="2">
    <source>
        <dbReference type="EMBL" id="GID60050.1"/>
    </source>
</evidence>
<feature type="transmembrane region" description="Helical" evidence="1">
    <location>
        <begin position="161"/>
        <end position="179"/>
    </location>
</feature>
<dbReference type="InterPro" id="IPR009339">
    <property type="entry name" value="DUF998"/>
</dbReference>
<accession>A0ABQ3XNK1</accession>
<feature type="transmembrane region" description="Helical" evidence="1">
    <location>
        <begin position="185"/>
        <end position="207"/>
    </location>
</feature>
<dbReference type="EMBL" id="BOMG01000103">
    <property type="protein sequence ID" value="GID60050.1"/>
    <property type="molecule type" value="Genomic_DNA"/>
</dbReference>
<feature type="transmembrane region" description="Helical" evidence="1">
    <location>
        <begin position="85"/>
        <end position="106"/>
    </location>
</feature>
<dbReference type="Pfam" id="PF06197">
    <property type="entry name" value="DUF998"/>
    <property type="match status" value="1"/>
</dbReference>
<evidence type="ECO:0000256" key="1">
    <source>
        <dbReference type="SAM" id="Phobius"/>
    </source>
</evidence>
<name>A0ABQ3XNK1_9ACTN</name>
<proteinExistence type="predicted"/>
<protein>
    <recommendedName>
        <fullName evidence="4">DUF998 domain-containing protein</fullName>
    </recommendedName>
</protein>
<gene>
    <name evidence="2" type="ORF">Aco03nite_084540</name>
</gene>
<reference evidence="2 3" key="1">
    <citation type="submission" date="2021-01" db="EMBL/GenBank/DDBJ databases">
        <title>Whole genome shotgun sequence of Actinoplanes couchii NBRC 106145.</title>
        <authorList>
            <person name="Komaki H."/>
            <person name="Tamura T."/>
        </authorList>
    </citation>
    <scope>NUCLEOTIDE SEQUENCE [LARGE SCALE GENOMIC DNA]</scope>
    <source>
        <strain evidence="2 3">NBRC 106145</strain>
    </source>
</reference>
<feature type="transmembrane region" description="Helical" evidence="1">
    <location>
        <begin position="16"/>
        <end position="36"/>
    </location>
</feature>
<sequence length="212" mass="22097">MTVQTCSPAGRITRSLLGYGVIAGPFYVIVSLAQALTRDGFRLDRHSWSLLANGDLGWIQIANFVLTGLMTIAAAVGLRRALDSRLAPALVGGYGIGLVAAGIFIADPAQGFPVGTPEAGAVSWHGMLHLAVGGVGFLCMIGACLVLGARFAREGRTAIAWFSRFVGVFFFGAFAGIASGSHGPVTLVFVAAVLLVQGWLALICVHFHRATV</sequence>
<feature type="transmembrane region" description="Helical" evidence="1">
    <location>
        <begin position="126"/>
        <end position="149"/>
    </location>
</feature>
<dbReference type="Proteomes" id="UP000612282">
    <property type="component" value="Unassembled WGS sequence"/>
</dbReference>
<feature type="transmembrane region" description="Helical" evidence="1">
    <location>
        <begin position="56"/>
        <end position="78"/>
    </location>
</feature>
<keyword evidence="1" id="KW-0812">Transmembrane</keyword>
<keyword evidence="3" id="KW-1185">Reference proteome</keyword>
<comment type="caution">
    <text evidence="2">The sequence shown here is derived from an EMBL/GenBank/DDBJ whole genome shotgun (WGS) entry which is preliminary data.</text>
</comment>
<evidence type="ECO:0000313" key="3">
    <source>
        <dbReference type="Proteomes" id="UP000612282"/>
    </source>
</evidence>
<organism evidence="2 3">
    <name type="scientific">Actinoplanes couchii</name>
    <dbReference type="NCBI Taxonomy" id="403638"/>
    <lineage>
        <taxon>Bacteria</taxon>
        <taxon>Bacillati</taxon>
        <taxon>Actinomycetota</taxon>
        <taxon>Actinomycetes</taxon>
        <taxon>Micromonosporales</taxon>
        <taxon>Micromonosporaceae</taxon>
        <taxon>Actinoplanes</taxon>
    </lineage>
</organism>